<proteinExistence type="predicted"/>
<dbReference type="HOGENOM" id="CLU_3204193_0_0_6"/>
<organism evidence="1 2">
    <name type="scientific">Pseudomonas putida ND6</name>
    <dbReference type="NCBI Taxonomy" id="231023"/>
    <lineage>
        <taxon>Bacteria</taxon>
        <taxon>Pseudomonadati</taxon>
        <taxon>Pseudomonadota</taxon>
        <taxon>Gammaproteobacteria</taxon>
        <taxon>Pseudomonadales</taxon>
        <taxon>Pseudomonadaceae</taxon>
        <taxon>Pseudomonas</taxon>
    </lineage>
</organism>
<protein>
    <submittedName>
        <fullName evidence="1">Uncharacterized protein</fullName>
    </submittedName>
</protein>
<reference evidence="1 2" key="1">
    <citation type="journal article" date="2012" name="J. Bacteriol.">
        <title>Complete Genome Sequence of the Naphthalene-Degrading Pseudomonas putida Strain ND6.</title>
        <authorList>
            <person name="Li S."/>
            <person name="Zhao H."/>
            <person name="Li Y."/>
            <person name="Niu S."/>
            <person name="Cai B."/>
        </authorList>
    </citation>
    <scope>NUCLEOTIDE SEQUENCE [LARGE SCALE GENOMIC DNA]</scope>
    <source>
        <strain evidence="1 2">ND6</strain>
    </source>
</reference>
<accession>I3V2Z3</accession>
<name>I3V2Z3_PSEPU</name>
<sequence length="45" mass="5410">MGNSEEHACGLRERKLWQPCAAIAFAMTKYSMREYKYYFLLFLEI</sequence>
<gene>
    <name evidence="1" type="ORF">YSA_09842</name>
</gene>
<dbReference type="KEGG" id="ppi:YSA_09842"/>
<evidence type="ECO:0000313" key="1">
    <source>
        <dbReference type="EMBL" id="AFK72114.1"/>
    </source>
</evidence>
<dbReference type="EMBL" id="CP003588">
    <property type="protein sequence ID" value="AFK72114.1"/>
    <property type="molecule type" value="Genomic_DNA"/>
</dbReference>
<evidence type="ECO:0000313" key="2">
    <source>
        <dbReference type="Proteomes" id="UP000005268"/>
    </source>
</evidence>
<dbReference type="Proteomes" id="UP000005268">
    <property type="component" value="Chromosome"/>
</dbReference>
<dbReference type="AlphaFoldDB" id="I3V2Z3"/>